<dbReference type="Proteomes" id="UP000283269">
    <property type="component" value="Unassembled WGS sequence"/>
</dbReference>
<sequence length="135" mass="15110">TVCKAAPIKQPAKLAALPSRPLSRKGRKIPEYTAHGPSRRQLLINVGDHPKAANLTTLFKDLSLDILIRQGLRVKVLAVQLTYNRYSVPTDKVSSKCDLDIFRGAVTSHFKTHYKFTPWVSMPTSKSFLRIVDVP</sequence>
<feature type="non-terminal residue" evidence="1">
    <location>
        <position position="1"/>
    </location>
</feature>
<name>A0A409XDH8_PSICY</name>
<keyword evidence="2" id="KW-1185">Reference proteome</keyword>
<dbReference type="AlphaFoldDB" id="A0A409XDH8"/>
<protein>
    <submittedName>
        <fullName evidence="1">Uncharacterized protein</fullName>
    </submittedName>
</protein>
<evidence type="ECO:0000313" key="1">
    <source>
        <dbReference type="EMBL" id="PPQ88816.1"/>
    </source>
</evidence>
<gene>
    <name evidence="1" type="ORF">CVT25_008486</name>
</gene>
<dbReference type="OrthoDB" id="3067824at2759"/>
<dbReference type="InParanoid" id="A0A409XDH8"/>
<comment type="caution">
    <text evidence="1">The sequence shown here is derived from an EMBL/GenBank/DDBJ whole genome shotgun (WGS) entry which is preliminary data.</text>
</comment>
<dbReference type="EMBL" id="NHYD01002019">
    <property type="protein sequence ID" value="PPQ88816.1"/>
    <property type="molecule type" value="Genomic_DNA"/>
</dbReference>
<reference evidence="1 2" key="1">
    <citation type="journal article" date="2018" name="Evol. Lett.">
        <title>Horizontal gene cluster transfer increased hallucinogenic mushroom diversity.</title>
        <authorList>
            <person name="Reynolds H.T."/>
            <person name="Vijayakumar V."/>
            <person name="Gluck-Thaler E."/>
            <person name="Korotkin H.B."/>
            <person name="Matheny P.B."/>
            <person name="Slot J.C."/>
        </authorList>
    </citation>
    <scope>NUCLEOTIDE SEQUENCE [LARGE SCALE GENOMIC DNA]</scope>
    <source>
        <strain evidence="1 2">2631</strain>
    </source>
</reference>
<evidence type="ECO:0000313" key="2">
    <source>
        <dbReference type="Proteomes" id="UP000283269"/>
    </source>
</evidence>
<organism evidence="1 2">
    <name type="scientific">Psilocybe cyanescens</name>
    <dbReference type="NCBI Taxonomy" id="93625"/>
    <lineage>
        <taxon>Eukaryota</taxon>
        <taxon>Fungi</taxon>
        <taxon>Dikarya</taxon>
        <taxon>Basidiomycota</taxon>
        <taxon>Agaricomycotina</taxon>
        <taxon>Agaricomycetes</taxon>
        <taxon>Agaricomycetidae</taxon>
        <taxon>Agaricales</taxon>
        <taxon>Agaricineae</taxon>
        <taxon>Strophariaceae</taxon>
        <taxon>Psilocybe</taxon>
    </lineage>
</organism>
<accession>A0A409XDH8</accession>
<proteinExistence type="predicted"/>